<evidence type="ECO:0000256" key="2">
    <source>
        <dbReference type="SAM" id="SignalP"/>
    </source>
</evidence>
<keyword evidence="1" id="KW-1133">Transmembrane helix</keyword>
<name>A0A914B2Z3_PATMI</name>
<proteinExistence type="predicted"/>
<keyword evidence="2" id="KW-0732">Signal</keyword>
<reference evidence="3" key="1">
    <citation type="submission" date="2022-11" db="UniProtKB">
        <authorList>
            <consortium name="EnsemblMetazoa"/>
        </authorList>
    </citation>
    <scope>IDENTIFICATION</scope>
</reference>
<dbReference type="EnsemblMetazoa" id="XM_038214459.1">
    <property type="protein sequence ID" value="XP_038070387.1"/>
    <property type="gene ID" value="LOC119739402"/>
</dbReference>
<dbReference type="EnsemblMetazoa" id="XM_038214380.1">
    <property type="protein sequence ID" value="XP_038070308.1"/>
    <property type="gene ID" value="LOC119739402"/>
</dbReference>
<dbReference type="RefSeq" id="XP_038070308.1">
    <property type="nucleotide sequence ID" value="XM_038214380.1"/>
</dbReference>
<keyword evidence="1" id="KW-0472">Membrane</keyword>
<keyword evidence="4" id="KW-1185">Reference proteome</keyword>
<dbReference type="InterPro" id="IPR036179">
    <property type="entry name" value="Ig-like_dom_sf"/>
</dbReference>
<accession>A0A914B2Z3</accession>
<protein>
    <submittedName>
        <fullName evidence="3">Uncharacterized protein</fullName>
    </submittedName>
</protein>
<dbReference type="Proteomes" id="UP000887568">
    <property type="component" value="Unplaced"/>
</dbReference>
<feature type="signal peptide" evidence="2">
    <location>
        <begin position="1"/>
        <end position="19"/>
    </location>
</feature>
<dbReference type="OMA" id="INDIVWF"/>
<dbReference type="OrthoDB" id="10006996at2759"/>
<feature type="transmembrane region" description="Helical" evidence="1">
    <location>
        <begin position="417"/>
        <end position="442"/>
    </location>
</feature>
<dbReference type="InterPro" id="IPR013783">
    <property type="entry name" value="Ig-like_fold"/>
</dbReference>
<keyword evidence="1" id="KW-0812">Transmembrane</keyword>
<evidence type="ECO:0000313" key="3">
    <source>
        <dbReference type="EnsemblMetazoa" id="XP_038070387.1"/>
    </source>
</evidence>
<dbReference type="SUPFAM" id="SSF63829">
    <property type="entry name" value="Calcium-dependent phosphotriesterase"/>
    <property type="match status" value="1"/>
</dbReference>
<dbReference type="AlphaFoldDB" id="A0A914B2Z3"/>
<dbReference type="SUPFAM" id="SSF48726">
    <property type="entry name" value="Immunoglobulin"/>
    <property type="match status" value="1"/>
</dbReference>
<organism evidence="3 4">
    <name type="scientific">Patiria miniata</name>
    <name type="common">Bat star</name>
    <name type="synonym">Asterina miniata</name>
    <dbReference type="NCBI Taxonomy" id="46514"/>
    <lineage>
        <taxon>Eukaryota</taxon>
        <taxon>Metazoa</taxon>
        <taxon>Echinodermata</taxon>
        <taxon>Eleutherozoa</taxon>
        <taxon>Asterozoa</taxon>
        <taxon>Asteroidea</taxon>
        <taxon>Valvatacea</taxon>
        <taxon>Valvatida</taxon>
        <taxon>Asterinidae</taxon>
        <taxon>Patiria</taxon>
    </lineage>
</organism>
<evidence type="ECO:0000313" key="4">
    <source>
        <dbReference type="Proteomes" id="UP000887568"/>
    </source>
</evidence>
<dbReference type="RefSeq" id="XP_038070387.1">
    <property type="nucleotide sequence ID" value="XM_038214459.1"/>
</dbReference>
<dbReference type="Gene3D" id="2.60.40.10">
    <property type="entry name" value="Immunoglobulins"/>
    <property type="match status" value="1"/>
</dbReference>
<feature type="chain" id="PRO_5038275735" evidence="2">
    <location>
        <begin position="20"/>
        <end position="831"/>
    </location>
</feature>
<sequence>MRIVAALLVILRTLDRIPGFSQQNIEGGMPVKGSDMNVSIGREKRSDAAESPLYVSERKAYLQTDHAYHLPCAVIRPDESVSIVFWFKGESLDAALRTLILRQSYPNDGLNFAEDDRYQISTSYGIIIDPVNSNDTDWYWCKTVRKSTNQIVEDYLDVTVLDTTFPRESESTASNVTTLQSHEGDNIVKCPVLAEAPAMTDITLYWSVYNDTTKNHDIIFAMFSGGERLTFHNYEEVGSNGLAVDEFERREERYCCHVFEKSMDLRTGCVRVTWLAEAKQQYPSISGCESTDQKRCDLTLTLERDCARYDCSIRDVYPQPALNWSLVNCEEDGTPTFVQTESSTYFSSGQSYDVTSRLYIVEAVFKGECEFSCSAYGDAINGQTSKSDVYITRDDSVATTSASPVTPSNQADCDCKWTMVIFLTFIMAFLIHLLIFWFILIFPRNRRFIKTHIDDLATFPCQRKGEEVTDLEMANTKQDTCADSDENVLSAKLDSMSSTEDNTEAQTEISPMLTKETEERGVSDGAEEGPLCLVIRGDSDILITDSKNKWRPMGEFVTQSALDDNNGSGFQAIKDVVCAQDGGLFVIDAQGLHRFNSDYTHRFIDLYQSFSDEGYCSVTYHTANRLLFGLSRGKLVDYDIHNRQTTNFGSVTRVRHTDVQLSDMSVDSLGFVFAGDRNGKAVSMFDNGGGCLTRMEIGMEPAFLHAHARHESQSLFVSSGVAVKKYNIVKSSTNSKILPQIRFTIDADLLGVENFHSGYVTVQENKLFVVNHLEVGECLQILELDAGKGTQEHSIIVETLGLRGVKFIDRDRMVVYTDDSVYLFERSINSE</sequence>
<dbReference type="GeneID" id="119739402"/>
<evidence type="ECO:0000256" key="1">
    <source>
        <dbReference type="SAM" id="Phobius"/>
    </source>
</evidence>